<dbReference type="RefSeq" id="WP_131446784.1">
    <property type="nucleotide sequence ID" value="NZ_SJZI01000003.1"/>
</dbReference>
<proteinExistence type="predicted"/>
<reference evidence="1 2" key="1">
    <citation type="submission" date="2019-03" db="EMBL/GenBank/DDBJ databases">
        <authorList>
            <person name="Kim M.K.M."/>
        </authorList>
    </citation>
    <scope>NUCLEOTIDE SEQUENCE [LARGE SCALE GENOMIC DNA]</scope>
    <source>
        <strain evidence="1 2">17J68-12</strain>
    </source>
</reference>
<dbReference type="InterPro" id="IPR010870">
    <property type="entry name" value="Porin_O/P"/>
</dbReference>
<dbReference type="Proteomes" id="UP000295334">
    <property type="component" value="Unassembled WGS sequence"/>
</dbReference>
<organism evidence="1 2">
    <name type="scientific">Flaviaesturariibacter flavus</name>
    <dbReference type="NCBI Taxonomy" id="2502780"/>
    <lineage>
        <taxon>Bacteria</taxon>
        <taxon>Pseudomonadati</taxon>
        <taxon>Bacteroidota</taxon>
        <taxon>Chitinophagia</taxon>
        <taxon>Chitinophagales</taxon>
        <taxon>Chitinophagaceae</taxon>
        <taxon>Flaviaestuariibacter</taxon>
    </lineage>
</organism>
<gene>
    <name evidence="1" type="ORF">EPD60_03205</name>
</gene>
<evidence type="ECO:0000313" key="2">
    <source>
        <dbReference type="Proteomes" id="UP000295334"/>
    </source>
</evidence>
<evidence type="ECO:0000313" key="1">
    <source>
        <dbReference type="EMBL" id="TCJ18782.1"/>
    </source>
</evidence>
<keyword evidence="2" id="KW-1185">Reference proteome</keyword>
<dbReference type="InterPro" id="IPR023614">
    <property type="entry name" value="Porin_dom_sf"/>
</dbReference>
<dbReference type="SUPFAM" id="SSF56935">
    <property type="entry name" value="Porins"/>
    <property type="match status" value="1"/>
</dbReference>
<comment type="caution">
    <text evidence="1">The sequence shown here is derived from an EMBL/GenBank/DDBJ whole genome shotgun (WGS) entry which is preliminary data.</text>
</comment>
<accession>A0A4V2NWV1</accession>
<dbReference type="Pfam" id="PF07396">
    <property type="entry name" value="Porin_O_P"/>
    <property type="match status" value="1"/>
</dbReference>
<protein>
    <submittedName>
        <fullName evidence="1">Porin</fullName>
    </submittedName>
</protein>
<sequence length="440" mass="49053">MSACVYRDRVSAKAALLLLSVLLLGASARAQRFLSEYDSTLFLRDTMVRVVSRFENLHFSGYMQPQFQLASTEGAPSFEGGNFAPHSSSRFMLRRARVKLDYQVPDKHGPLPFAVFTFQIDATERGSIVRDMFARVYLPGNQAFSATAGLFARPFGYEVNLSSGFRESPERARASQVLMPGERDLGAMISIDPVKRRAGAPGLKLDAGLFNGPGVTATTDFDSYKDIIGRLTLKPYTITKGWLVGGGLSVLYGGWRQDTKYRYDARGGNEGFSVDSSESNTGARAPRHYYGADVQLEIHHGWGKTELRAEYWRGTQPGTATTTANPGAQPEGPTYIRPFDAGIFYFLQNIGSPRWELGLKYDWFDPNRLATGSAIGKPDRNYTVADIRYDTWSGGLTFYVNRNLKVLAWYNHVLNEHTALPAFTSDARDDVFTLRTQLRF</sequence>
<name>A0A4V2NWV1_9BACT</name>
<dbReference type="OrthoDB" id="925187at2"/>
<dbReference type="Gene3D" id="2.40.160.10">
    <property type="entry name" value="Porin"/>
    <property type="match status" value="1"/>
</dbReference>
<dbReference type="EMBL" id="SJZI01000003">
    <property type="protein sequence ID" value="TCJ18782.1"/>
    <property type="molecule type" value="Genomic_DNA"/>
</dbReference>
<dbReference type="AlphaFoldDB" id="A0A4V2NWV1"/>